<dbReference type="NCBIfam" id="TIGR01727">
    <property type="entry name" value="oligo_HPY"/>
    <property type="match status" value="1"/>
</dbReference>
<organism evidence="6 7">
    <name type="scientific">Actinopolymorpha singaporensis</name>
    <dbReference type="NCBI Taxonomy" id="117157"/>
    <lineage>
        <taxon>Bacteria</taxon>
        <taxon>Bacillati</taxon>
        <taxon>Actinomycetota</taxon>
        <taxon>Actinomycetes</taxon>
        <taxon>Propionibacteriales</taxon>
        <taxon>Actinopolymorphaceae</taxon>
        <taxon>Actinopolymorpha</taxon>
    </lineage>
</organism>
<gene>
    <name evidence="6" type="ORF">SAMN04489717_2428</name>
</gene>
<dbReference type="PROSITE" id="PS00211">
    <property type="entry name" value="ABC_TRANSPORTER_1"/>
    <property type="match status" value="1"/>
</dbReference>
<dbReference type="GO" id="GO:0015833">
    <property type="term" value="P:peptide transport"/>
    <property type="evidence" value="ECO:0007669"/>
    <property type="project" value="InterPro"/>
</dbReference>
<dbReference type="Pfam" id="PF08352">
    <property type="entry name" value="oligo_HPY"/>
    <property type="match status" value="1"/>
</dbReference>
<dbReference type="AlphaFoldDB" id="A0A1H1RI90"/>
<proteinExistence type="inferred from homology"/>
<dbReference type="InterPro" id="IPR017871">
    <property type="entry name" value="ABC_transporter-like_CS"/>
</dbReference>
<name>A0A1H1RI90_9ACTN</name>
<comment type="similarity">
    <text evidence="1">Belongs to the ABC transporter superfamily.</text>
</comment>
<dbReference type="OrthoDB" id="5357528at2"/>
<dbReference type="Pfam" id="PF00005">
    <property type="entry name" value="ABC_tran"/>
    <property type="match status" value="1"/>
</dbReference>
<dbReference type="InterPro" id="IPR050319">
    <property type="entry name" value="ABC_transp_ATP-bind"/>
</dbReference>
<dbReference type="PANTHER" id="PTHR43776">
    <property type="entry name" value="TRANSPORT ATP-BINDING PROTEIN"/>
    <property type="match status" value="1"/>
</dbReference>
<dbReference type="PANTHER" id="PTHR43776:SF7">
    <property type="entry name" value="D,D-DIPEPTIDE TRANSPORT ATP-BINDING PROTEIN DDPF-RELATED"/>
    <property type="match status" value="1"/>
</dbReference>
<dbReference type="STRING" id="117157.SAMN04489717_2428"/>
<dbReference type="InterPro" id="IPR027417">
    <property type="entry name" value="P-loop_NTPase"/>
</dbReference>
<dbReference type="InterPro" id="IPR013563">
    <property type="entry name" value="Oligopep_ABC_C"/>
</dbReference>
<evidence type="ECO:0000256" key="1">
    <source>
        <dbReference type="ARBA" id="ARBA00005417"/>
    </source>
</evidence>
<accession>A0A1H1RI90</accession>
<evidence type="ECO:0000259" key="5">
    <source>
        <dbReference type="PROSITE" id="PS50893"/>
    </source>
</evidence>
<keyword evidence="2" id="KW-0813">Transport</keyword>
<dbReference type="CDD" id="cd03257">
    <property type="entry name" value="ABC_NikE_OppD_transporters"/>
    <property type="match status" value="1"/>
</dbReference>
<evidence type="ECO:0000256" key="2">
    <source>
        <dbReference type="ARBA" id="ARBA00022448"/>
    </source>
</evidence>
<dbReference type="GO" id="GO:0016887">
    <property type="term" value="F:ATP hydrolysis activity"/>
    <property type="evidence" value="ECO:0007669"/>
    <property type="project" value="InterPro"/>
</dbReference>
<feature type="domain" description="ABC transporter" evidence="5">
    <location>
        <begin position="37"/>
        <end position="277"/>
    </location>
</feature>
<keyword evidence="7" id="KW-1185">Reference proteome</keyword>
<evidence type="ECO:0000256" key="3">
    <source>
        <dbReference type="ARBA" id="ARBA00022741"/>
    </source>
</evidence>
<dbReference type="SUPFAM" id="SSF52540">
    <property type="entry name" value="P-loop containing nucleoside triphosphate hydrolases"/>
    <property type="match status" value="1"/>
</dbReference>
<protein>
    <submittedName>
        <fullName evidence="6">Oligopeptide transport system ATP-binding protein</fullName>
    </submittedName>
</protein>
<dbReference type="SMART" id="SM00382">
    <property type="entry name" value="AAA"/>
    <property type="match status" value="1"/>
</dbReference>
<dbReference type="InterPro" id="IPR003593">
    <property type="entry name" value="AAA+_ATPase"/>
</dbReference>
<dbReference type="FunFam" id="3.40.50.300:FF:000016">
    <property type="entry name" value="Oligopeptide ABC transporter ATP-binding component"/>
    <property type="match status" value="1"/>
</dbReference>
<evidence type="ECO:0000256" key="4">
    <source>
        <dbReference type="ARBA" id="ARBA00022840"/>
    </source>
</evidence>
<sequence>MTSTPTTPTTPVAVEPPVTAARTPLLEVKGLVVHYQVRGAGAVIRRRETVHAVDGVDLSLDTHQTLGLVGESGCGKSTTGRSVLLLERPTAGLIRFEGRDLTALSRRELNGLRRRMQIVFQDPVGSLNPRHTVGQLLREPLLVHHLVPKQRQRERVEELLDLVGLPTDAVSRFPHEFSGGQCQRIGIARALAAEPSFLVLDEPVSALDVSIQAQILQLLTDLQDRLGLSYLFIAHDLAVVGQMSDLVAVMYLGKIVEIAERDSLYARPHHPYTQGLFSAVPVPDPTLSRKHGDTVVAGEVPSSLAPPPGCRFNTRCPMARERCRTEEPPLDQVAPGHRVACHFADEAVRNNPFDVAPTVEV</sequence>
<evidence type="ECO:0000313" key="7">
    <source>
        <dbReference type="Proteomes" id="UP000198983"/>
    </source>
</evidence>
<evidence type="ECO:0000313" key="6">
    <source>
        <dbReference type="EMBL" id="SDS35425.1"/>
    </source>
</evidence>
<reference evidence="6 7" key="1">
    <citation type="submission" date="2016-10" db="EMBL/GenBank/DDBJ databases">
        <authorList>
            <person name="de Groot N.N."/>
        </authorList>
    </citation>
    <scope>NUCLEOTIDE SEQUENCE [LARGE SCALE GENOMIC DNA]</scope>
    <source>
        <strain evidence="6 7">DSM 22024</strain>
    </source>
</reference>
<dbReference type="Gene3D" id="3.40.50.300">
    <property type="entry name" value="P-loop containing nucleotide triphosphate hydrolases"/>
    <property type="match status" value="1"/>
</dbReference>
<dbReference type="GO" id="GO:0055085">
    <property type="term" value="P:transmembrane transport"/>
    <property type="evidence" value="ECO:0007669"/>
    <property type="project" value="UniProtKB-ARBA"/>
</dbReference>
<dbReference type="InterPro" id="IPR003439">
    <property type="entry name" value="ABC_transporter-like_ATP-bd"/>
</dbReference>
<keyword evidence="4 6" id="KW-0067">ATP-binding</keyword>
<dbReference type="GO" id="GO:0005524">
    <property type="term" value="F:ATP binding"/>
    <property type="evidence" value="ECO:0007669"/>
    <property type="project" value="UniProtKB-KW"/>
</dbReference>
<dbReference type="PROSITE" id="PS50893">
    <property type="entry name" value="ABC_TRANSPORTER_2"/>
    <property type="match status" value="1"/>
</dbReference>
<dbReference type="EMBL" id="LT629732">
    <property type="protein sequence ID" value="SDS35425.1"/>
    <property type="molecule type" value="Genomic_DNA"/>
</dbReference>
<keyword evidence="3" id="KW-0547">Nucleotide-binding</keyword>
<dbReference type="Proteomes" id="UP000198983">
    <property type="component" value="Chromosome I"/>
</dbReference>